<evidence type="ECO:0000313" key="3">
    <source>
        <dbReference type="Proteomes" id="UP000051315"/>
    </source>
</evidence>
<organism evidence="2 3">
    <name type="scientific">Lapidilactobacillus concavus DSM 17758</name>
    <dbReference type="NCBI Taxonomy" id="1423735"/>
    <lineage>
        <taxon>Bacteria</taxon>
        <taxon>Bacillati</taxon>
        <taxon>Bacillota</taxon>
        <taxon>Bacilli</taxon>
        <taxon>Lactobacillales</taxon>
        <taxon>Lactobacillaceae</taxon>
        <taxon>Lapidilactobacillus</taxon>
    </lineage>
</organism>
<dbReference type="GO" id="GO:0003723">
    <property type="term" value="F:RNA binding"/>
    <property type="evidence" value="ECO:0007669"/>
    <property type="project" value="UniProtKB-KW"/>
</dbReference>
<reference evidence="2 3" key="1">
    <citation type="journal article" date="2015" name="Genome Announc.">
        <title>Expanding the biotechnology potential of lactobacilli through comparative genomics of 213 strains and associated genera.</title>
        <authorList>
            <person name="Sun Z."/>
            <person name="Harris H.M."/>
            <person name="McCann A."/>
            <person name="Guo C."/>
            <person name="Argimon S."/>
            <person name="Zhang W."/>
            <person name="Yang X."/>
            <person name="Jeffery I.B."/>
            <person name="Cooney J.C."/>
            <person name="Kagawa T.F."/>
            <person name="Liu W."/>
            <person name="Song Y."/>
            <person name="Salvetti E."/>
            <person name="Wrobel A."/>
            <person name="Rasinkangas P."/>
            <person name="Parkhill J."/>
            <person name="Rea M.C."/>
            <person name="O'Sullivan O."/>
            <person name="Ritari J."/>
            <person name="Douillard F.P."/>
            <person name="Paul Ross R."/>
            <person name="Yang R."/>
            <person name="Briner A.E."/>
            <person name="Felis G.E."/>
            <person name="de Vos W.M."/>
            <person name="Barrangou R."/>
            <person name="Klaenhammer T.R."/>
            <person name="Caufield P.W."/>
            <person name="Cui Y."/>
            <person name="Zhang H."/>
            <person name="O'Toole P.W."/>
        </authorList>
    </citation>
    <scope>NUCLEOTIDE SEQUENCE [LARGE SCALE GENOMIC DNA]</scope>
    <source>
        <strain evidence="2 3">DSM 17758</strain>
    </source>
</reference>
<name>A0A0R1W7M7_9LACO</name>
<dbReference type="PATRIC" id="fig|1423735.3.peg.529"/>
<dbReference type="AlphaFoldDB" id="A0A0R1W7M7"/>
<evidence type="ECO:0000313" key="2">
    <source>
        <dbReference type="EMBL" id="KRM13886.1"/>
    </source>
</evidence>
<keyword evidence="3" id="KW-1185">Reference proteome</keyword>
<dbReference type="Pfam" id="PF13275">
    <property type="entry name" value="S4_2"/>
    <property type="match status" value="1"/>
</dbReference>
<comment type="caution">
    <text evidence="2">The sequence shown here is derived from an EMBL/GenBank/DDBJ whole genome shotgun (WGS) entry which is preliminary data.</text>
</comment>
<evidence type="ECO:0000256" key="1">
    <source>
        <dbReference type="PROSITE-ProRule" id="PRU00182"/>
    </source>
</evidence>
<sequence>MFLKQVKLTADYLTLTQLLKEEGIIGSGGEAKFYLHDFPVTYNGEPEDRRGKKLHAGDVVKLSSGEEFQIVKA</sequence>
<gene>
    <name evidence="2" type="ORF">FC15_GL000507</name>
</gene>
<keyword evidence="1" id="KW-0694">RNA-binding</keyword>
<dbReference type="EMBL" id="AZFX01000002">
    <property type="protein sequence ID" value="KRM13886.1"/>
    <property type="molecule type" value="Genomic_DNA"/>
</dbReference>
<proteinExistence type="predicted"/>
<protein>
    <submittedName>
        <fullName evidence="2">Uncharacterized protein</fullName>
    </submittedName>
</protein>
<accession>A0A0R1W7M7</accession>
<dbReference type="Gene3D" id="3.10.290.10">
    <property type="entry name" value="RNA-binding S4 domain"/>
    <property type="match status" value="1"/>
</dbReference>
<dbReference type="PROSITE" id="PS50889">
    <property type="entry name" value="S4"/>
    <property type="match status" value="1"/>
</dbReference>
<dbReference type="Proteomes" id="UP000051315">
    <property type="component" value="Unassembled WGS sequence"/>
</dbReference>
<dbReference type="InterPro" id="IPR036986">
    <property type="entry name" value="S4_RNA-bd_sf"/>
</dbReference>
<dbReference type="OrthoDB" id="9811532at2"/>
<dbReference type="SUPFAM" id="SSF55174">
    <property type="entry name" value="Alpha-L RNA-binding motif"/>
    <property type="match status" value="1"/>
</dbReference>
<dbReference type="STRING" id="1423735.FC15_GL000507"/>